<dbReference type="Pfam" id="PF24391">
    <property type="entry name" value="HD-CE"/>
    <property type="match status" value="1"/>
</dbReference>
<evidence type="ECO:0000259" key="1">
    <source>
        <dbReference type="Pfam" id="PF24391"/>
    </source>
</evidence>
<dbReference type="Gene3D" id="1.10.3210.10">
    <property type="entry name" value="Hypothetical protein af1432"/>
    <property type="match status" value="1"/>
</dbReference>
<gene>
    <name evidence="2" type="ORF">DW927_12210</name>
</gene>
<name>A0A3R6CGE9_9FIRM</name>
<proteinExistence type="predicted"/>
<organism evidence="2 3">
    <name type="scientific">Roseburia intestinalis</name>
    <dbReference type="NCBI Taxonomy" id="166486"/>
    <lineage>
        <taxon>Bacteria</taxon>
        <taxon>Bacillati</taxon>
        <taxon>Bacillota</taxon>
        <taxon>Clostridia</taxon>
        <taxon>Lachnospirales</taxon>
        <taxon>Lachnospiraceae</taxon>
        <taxon>Roseburia</taxon>
    </lineage>
</organism>
<feature type="domain" description="HD-CE" evidence="1">
    <location>
        <begin position="48"/>
        <end position="290"/>
    </location>
</feature>
<evidence type="ECO:0000313" key="3">
    <source>
        <dbReference type="Proteomes" id="UP000284465"/>
    </source>
</evidence>
<protein>
    <recommendedName>
        <fullName evidence="1">HD-CE domain-containing protein</fullName>
    </recommendedName>
</protein>
<dbReference type="InterPro" id="IPR003607">
    <property type="entry name" value="HD/PDEase_dom"/>
</dbReference>
<comment type="caution">
    <text evidence="2">The sequence shown here is derived from an EMBL/GenBank/DDBJ whole genome shotgun (WGS) entry which is preliminary data.</text>
</comment>
<dbReference type="SUPFAM" id="SSF109604">
    <property type="entry name" value="HD-domain/PDEase-like"/>
    <property type="match status" value="1"/>
</dbReference>
<reference evidence="2 3" key="1">
    <citation type="submission" date="2018-08" db="EMBL/GenBank/DDBJ databases">
        <title>A genome reference for cultivated species of the human gut microbiota.</title>
        <authorList>
            <person name="Zou Y."/>
            <person name="Xue W."/>
            <person name="Luo G."/>
        </authorList>
    </citation>
    <scope>NUCLEOTIDE SEQUENCE [LARGE SCALE GENOMIC DNA]</scope>
    <source>
        <strain evidence="2 3">AM43-11</strain>
    </source>
</reference>
<dbReference type="InterPro" id="IPR056471">
    <property type="entry name" value="HD-CE"/>
</dbReference>
<accession>A0A3R6CGE9</accession>
<evidence type="ECO:0000313" key="2">
    <source>
        <dbReference type="EMBL" id="RHA66293.1"/>
    </source>
</evidence>
<sequence length="342" mass="39703">MAHSEKLEETALWKEYEKRNGVEYKRCIWVKEVYEYAVNYLKDVRRTFGNYTLHDETHILNVLDAMGGLLGDQIINLTVGELELLILAASLHDVGMVYTDEEKIEQYEDTEACKKFLKEYYPEFLGSTVEDWTEDMRQWYLRTLHSGRVAEVLHNKAWEELIHYQCPIEVVPLRCIIAVCEAHGYNPSDLISNPDLEYLPANDVSPLFCALLLRLGDLLDFDDTRAPKVLYSYVEYNEKSSEEWKKHQASAGFFYPTSPSNEDLPYKARCTNPGVEHAIRNFLDWVEVELGNCVKLQKYCGKVWQQNFPFPRAILRNEIESDGYVSGGVLLIKLYISKLKMI</sequence>
<dbReference type="RefSeq" id="WP_118591817.1">
    <property type="nucleotide sequence ID" value="NZ_QSFP01000013.1"/>
</dbReference>
<dbReference type="EMBL" id="QSFP01000013">
    <property type="protein sequence ID" value="RHA66293.1"/>
    <property type="molecule type" value="Genomic_DNA"/>
</dbReference>
<dbReference type="CDD" id="cd00077">
    <property type="entry name" value="HDc"/>
    <property type="match status" value="1"/>
</dbReference>
<dbReference type="Proteomes" id="UP000284465">
    <property type="component" value="Unassembled WGS sequence"/>
</dbReference>
<dbReference type="AlphaFoldDB" id="A0A3R6CGE9"/>